<gene>
    <name evidence="2" type="ORF">OUZ56_028316</name>
</gene>
<feature type="transmembrane region" description="Helical" evidence="1">
    <location>
        <begin position="68"/>
        <end position="92"/>
    </location>
</feature>
<organism evidence="2 3">
    <name type="scientific">Daphnia magna</name>
    <dbReference type="NCBI Taxonomy" id="35525"/>
    <lineage>
        <taxon>Eukaryota</taxon>
        <taxon>Metazoa</taxon>
        <taxon>Ecdysozoa</taxon>
        <taxon>Arthropoda</taxon>
        <taxon>Crustacea</taxon>
        <taxon>Branchiopoda</taxon>
        <taxon>Diplostraca</taxon>
        <taxon>Cladocera</taxon>
        <taxon>Anomopoda</taxon>
        <taxon>Daphniidae</taxon>
        <taxon>Daphnia</taxon>
    </lineage>
</organism>
<evidence type="ECO:0000256" key="1">
    <source>
        <dbReference type="SAM" id="Phobius"/>
    </source>
</evidence>
<keyword evidence="1" id="KW-1133">Transmembrane helix</keyword>
<proteinExistence type="predicted"/>
<comment type="caution">
    <text evidence="2">The sequence shown here is derived from an EMBL/GenBank/DDBJ whole genome shotgun (WGS) entry which is preliminary data.</text>
</comment>
<keyword evidence="1" id="KW-0812">Transmembrane</keyword>
<evidence type="ECO:0000313" key="3">
    <source>
        <dbReference type="Proteomes" id="UP001234178"/>
    </source>
</evidence>
<accession>A0ABR0B3I8</accession>
<keyword evidence="3" id="KW-1185">Reference proteome</keyword>
<dbReference type="EMBL" id="JAOYFB010000040">
    <property type="protein sequence ID" value="KAK4036253.1"/>
    <property type="molecule type" value="Genomic_DNA"/>
</dbReference>
<name>A0ABR0B3I8_9CRUS</name>
<sequence length="128" mass="14855">MTVNLWALTDATDVFRSCSTLILFMTTPIKYGDWQLTNIFLKKKWNDIELEFCLHITKMDNDRQCEDYFASLVLLGVIVMDCSIDACYLYTVCYSAAGRNRRLAHDANQRYRLSSRTSLKKSLWASSM</sequence>
<reference evidence="2 3" key="1">
    <citation type="journal article" date="2023" name="Nucleic Acids Res.">
        <title>The hologenome of Daphnia magna reveals possible DNA methylation and microbiome-mediated evolution of the host genome.</title>
        <authorList>
            <person name="Chaturvedi A."/>
            <person name="Li X."/>
            <person name="Dhandapani V."/>
            <person name="Marshall H."/>
            <person name="Kissane S."/>
            <person name="Cuenca-Cambronero M."/>
            <person name="Asole G."/>
            <person name="Calvet F."/>
            <person name="Ruiz-Romero M."/>
            <person name="Marangio P."/>
            <person name="Guigo R."/>
            <person name="Rago D."/>
            <person name="Mirbahai L."/>
            <person name="Eastwood N."/>
            <person name="Colbourne J.K."/>
            <person name="Zhou J."/>
            <person name="Mallon E."/>
            <person name="Orsini L."/>
        </authorList>
    </citation>
    <scope>NUCLEOTIDE SEQUENCE [LARGE SCALE GENOMIC DNA]</scope>
    <source>
        <strain evidence="2">LRV0_1</strain>
    </source>
</reference>
<dbReference type="Proteomes" id="UP001234178">
    <property type="component" value="Unassembled WGS sequence"/>
</dbReference>
<evidence type="ECO:0000313" key="2">
    <source>
        <dbReference type="EMBL" id="KAK4036253.1"/>
    </source>
</evidence>
<keyword evidence="1" id="KW-0472">Membrane</keyword>
<protein>
    <submittedName>
        <fullName evidence="2">Uncharacterized protein</fullName>
    </submittedName>
</protein>